<proteinExistence type="inferred from homology"/>
<dbReference type="Gene3D" id="1.10.4160.10">
    <property type="entry name" value="Hydantoin permease"/>
    <property type="match status" value="1"/>
</dbReference>
<evidence type="ECO:0000256" key="5">
    <source>
        <dbReference type="ARBA" id="ARBA00023136"/>
    </source>
</evidence>
<evidence type="ECO:0000256" key="1">
    <source>
        <dbReference type="ARBA" id="ARBA00004141"/>
    </source>
</evidence>
<keyword evidence="3 6" id="KW-0812">Transmembrane</keyword>
<evidence type="ECO:0000256" key="3">
    <source>
        <dbReference type="ARBA" id="ARBA00022692"/>
    </source>
</evidence>
<reference evidence="7" key="1">
    <citation type="journal article" date="2014" name="Int. J. Syst. Evol. Microbiol.">
        <title>Complete genome sequence of Corynebacterium casei LMG S-19264T (=DSM 44701T), isolated from a smear-ripened cheese.</title>
        <authorList>
            <consortium name="US DOE Joint Genome Institute (JGI-PGF)"/>
            <person name="Walter F."/>
            <person name="Albersmeier A."/>
            <person name="Kalinowski J."/>
            <person name="Ruckert C."/>
        </authorList>
    </citation>
    <scope>NUCLEOTIDE SEQUENCE</scope>
    <source>
        <strain evidence="7">CGMCC 1.12408</strain>
    </source>
</reference>
<accession>A0A916W503</accession>
<dbReference type="Pfam" id="PF02133">
    <property type="entry name" value="Transp_cyt_pur"/>
    <property type="match status" value="1"/>
</dbReference>
<evidence type="ECO:0000313" key="8">
    <source>
        <dbReference type="Proteomes" id="UP000613512"/>
    </source>
</evidence>
<protein>
    <recommendedName>
        <fullName evidence="9">Allantoin permease</fullName>
    </recommendedName>
</protein>
<evidence type="ECO:0008006" key="9">
    <source>
        <dbReference type="Google" id="ProtNLM"/>
    </source>
</evidence>
<name>A0A916W503_9BACI</name>
<dbReference type="GO" id="GO:0005886">
    <property type="term" value="C:plasma membrane"/>
    <property type="evidence" value="ECO:0007669"/>
    <property type="project" value="TreeGrafter"/>
</dbReference>
<evidence type="ECO:0000313" key="7">
    <source>
        <dbReference type="EMBL" id="GGA66014.1"/>
    </source>
</evidence>
<dbReference type="PANTHER" id="PTHR30618:SF0">
    <property type="entry name" value="PURINE-URACIL PERMEASE NCS1"/>
    <property type="match status" value="1"/>
</dbReference>
<dbReference type="GO" id="GO:0015205">
    <property type="term" value="F:nucleobase transmembrane transporter activity"/>
    <property type="evidence" value="ECO:0007669"/>
    <property type="project" value="TreeGrafter"/>
</dbReference>
<dbReference type="AlphaFoldDB" id="A0A916W503"/>
<keyword evidence="8" id="KW-1185">Reference proteome</keyword>
<evidence type="ECO:0000256" key="2">
    <source>
        <dbReference type="ARBA" id="ARBA00008974"/>
    </source>
</evidence>
<sequence>MEQINREELLKAGYSEDVLPTQPADKTWNIANFFSVWMGSVHNIPNYLAIGGLFALGMSVGQVFSSIMIAAILISIVMVLNGHAGAKYGIPRKKRLT</sequence>
<feature type="transmembrane region" description="Helical" evidence="6">
    <location>
        <begin position="47"/>
        <end position="80"/>
    </location>
</feature>
<keyword evidence="5 6" id="KW-0472">Membrane</keyword>
<dbReference type="PANTHER" id="PTHR30618">
    <property type="entry name" value="NCS1 FAMILY PURINE/PYRIMIDINE TRANSPORTER"/>
    <property type="match status" value="1"/>
</dbReference>
<keyword evidence="4 6" id="KW-1133">Transmembrane helix</keyword>
<dbReference type="EMBL" id="BMEY01000003">
    <property type="protein sequence ID" value="GGA66014.1"/>
    <property type="molecule type" value="Genomic_DNA"/>
</dbReference>
<organism evidence="7 8">
    <name type="scientific">Ornithinibacillus halotolerans</name>
    <dbReference type="NCBI Taxonomy" id="1274357"/>
    <lineage>
        <taxon>Bacteria</taxon>
        <taxon>Bacillati</taxon>
        <taxon>Bacillota</taxon>
        <taxon>Bacilli</taxon>
        <taxon>Bacillales</taxon>
        <taxon>Bacillaceae</taxon>
        <taxon>Ornithinibacillus</taxon>
    </lineage>
</organism>
<evidence type="ECO:0000256" key="6">
    <source>
        <dbReference type="SAM" id="Phobius"/>
    </source>
</evidence>
<comment type="subcellular location">
    <subcellularLocation>
        <location evidence="1">Membrane</location>
        <topology evidence="1">Multi-pass membrane protein</topology>
    </subcellularLocation>
</comment>
<comment type="similarity">
    <text evidence="2">Belongs to the purine-cytosine permease (2.A.39) family.</text>
</comment>
<gene>
    <name evidence="7" type="ORF">GCM10008025_07280</name>
</gene>
<dbReference type="InterPro" id="IPR001248">
    <property type="entry name" value="Pur-cyt_permease"/>
</dbReference>
<evidence type="ECO:0000256" key="4">
    <source>
        <dbReference type="ARBA" id="ARBA00022989"/>
    </source>
</evidence>
<dbReference type="RefSeq" id="WP_229740633.1">
    <property type="nucleotide sequence ID" value="NZ_BMEY01000003.1"/>
</dbReference>
<reference evidence="7" key="2">
    <citation type="submission" date="2020-09" db="EMBL/GenBank/DDBJ databases">
        <authorList>
            <person name="Sun Q."/>
            <person name="Zhou Y."/>
        </authorList>
    </citation>
    <scope>NUCLEOTIDE SEQUENCE</scope>
    <source>
        <strain evidence="7">CGMCC 1.12408</strain>
    </source>
</reference>
<comment type="caution">
    <text evidence="7">The sequence shown here is derived from an EMBL/GenBank/DDBJ whole genome shotgun (WGS) entry which is preliminary data.</text>
</comment>
<dbReference type="Proteomes" id="UP000613512">
    <property type="component" value="Unassembled WGS sequence"/>
</dbReference>
<dbReference type="InterPro" id="IPR045225">
    <property type="entry name" value="Uracil/uridine/allantoin_perm"/>
</dbReference>